<dbReference type="Pfam" id="PF00563">
    <property type="entry name" value="EAL"/>
    <property type="match status" value="1"/>
</dbReference>
<evidence type="ECO:0000259" key="2">
    <source>
        <dbReference type="PROSITE" id="PS50883"/>
    </source>
</evidence>
<evidence type="ECO:0000313" key="5">
    <source>
        <dbReference type="Proteomes" id="UP000269157"/>
    </source>
</evidence>
<gene>
    <name evidence="4" type="ORF">BCF46_3274</name>
</gene>
<name>A0A497VP53_9RHOB</name>
<sequence>MGLLRVRAKKIFELRSMTRFGLAALPVLAGIAYGTGRWSLLAWACFAIPVLLLGIRPAEPRPYRMQLRSGGKVHIDAALEAALAQSDSNQRCAAMMLELDEPDTLQDRWGAAGVEVIMSTLTDRLCSMLRSGDVIVQQDATRFVISLPSIRVPELGAVISLIERLQKTARAAIPVDNANAYVTLSAGFCLENRAPSRSAQSLRQSAHLALLDAISQGAESARGYSASTTPDLSQPESYTHEVLQALQDGQIVAWFQPQVSTDTGLVTGFEALARWNHPTRGVIAPTEFLPALEAAQAMELLSETMLQHALRAMRAWDVAGHKVPSVAVNFATQDLRNPSLIERIKWDVDRFEMAPTRLTVEILETVVSENDDDIITRNIRALGDQGYRIDLDDFGTGHASLANIRRFDVDRIKIDRSFITRADEDPEQQRMINAIISMADQMGIDTVAEGVETIGEKSILSQLGCTHMQGYAIARPMPFDQTLIWLEEHRTHRSKTSYFPRRKA</sequence>
<accession>A0A497VP53</accession>
<keyword evidence="1" id="KW-0812">Transmembrane</keyword>
<evidence type="ECO:0000259" key="3">
    <source>
        <dbReference type="PROSITE" id="PS50887"/>
    </source>
</evidence>
<dbReference type="SMART" id="SM00052">
    <property type="entry name" value="EAL"/>
    <property type="match status" value="1"/>
</dbReference>
<reference evidence="4 5" key="1">
    <citation type="submission" date="2018-10" db="EMBL/GenBank/DDBJ databases">
        <title>Genomic Encyclopedia of Archaeal and Bacterial Type Strains, Phase II (KMG-II): from individual species to whole genera.</title>
        <authorList>
            <person name="Goeker M."/>
        </authorList>
    </citation>
    <scope>NUCLEOTIDE SEQUENCE [LARGE SCALE GENOMIC DNA]</scope>
    <source>
        <strain evidence="4 5">DSM 29466</strain>
    </source>
</reference>
<proteinExistence type="predicted"/>
<dbReference type="InterPro" id="IPR035919">
    <property type="entry name" value="EAL_sf"/>
</dbReference>
<feature type="domain" description="EAL" evidence="2">
    <location>
        <begin position="235"/>
        <end position="490"/>
    </location>
</feature>
<comment type="caution">
    <text evidence="4">The sequence shown here is derived from an EMBL/GenBank/DDBJ whole genome shotgun (WGS) entry which is preliminary data.</text>
</comment>
<feature type="transmembrane region" description="Helical" evidence="1">
    <location>
        <begin position="12"/>
        <end position="34"/>
    </location>
</feature>
<dbReference type="SMART" id="SM00267">
    <property type="entry name" value="GGDEF"/>
    <property type="match status" value="1"/>
</dbReference>
<dbReference type="Gene3D" id="3.20.20.450">
    <property type="entry name" value="EAL domain"/>
    <property type="match status" value="1"/>
</dbReference>
<protein>
    <submittedName>
        <fullName evidence="4">Diguanylate cyclase/phosphodiesterase</fullName>
    </submittedName>
</protein>
<dbReference type="GO" id="GO:0071111">
    <property type="term" value="F:cyclic-guanylate-specific phosphodiesterase activity"/>
    <property type="evidence" value="ECO:0007669"/>
    <property type="project" value="InterPro"/>
</dbReference>
<dbReference type="OrthoDB" id="9814202at2"/>
<dbReference type="PANTHER" id="PTHR33121">
    <property type="entry name" value="CYCLIC DI-GMP PHOSPHODIESTERASE PDEF"/>
    <property type="match status" value="1"/>
</dbReference>
<dbReference type="InterPro" id="IPR043128">
    <property type="entry name" value="Rev_trsase/Diguanyl_cyclase"/>
</dbReference>
<dbReference type="EMBL" id="RCCE01000006">
    <property type="protein sequence ID" value="RLJ40704.1"/>
    <property type="molecule type" value="Genomic_DNA"/>
</dbReference>
<dbReference type="PROSITE" id="PS50883">
    <property type="entry name" value="EAL"/>
    <property type="match status" value="1"/>
</dbReference>
<evidence type="ECO:0000256" key="1">
    <source>
        <dbReference type="SAM" id="Phobius"/>
    </source>
</evidence>
<organism evidence="4 5">
    <name type="scientific">Litoreibacter meonggei</name>
    <dbReference type="NCBI Taxonomy" id="1049199"/>
    <lineage>
        <taxon>Bacteria</taxon>
        <taxon>Pseudomonadati</taxon>
        <taxon>Pseudomonadota</taxon>
        <taxon>Alphaproteobacteria</taxon>
        <taxon>Rhodobacterales</taxon>
        <taxon>Roseobacteraceae</taxon>
        <taxon>Litoreibacter</taxon>
    </lineage>
</organism>
<dbReference type="Proteomes" id="UP000269157">
    <property type="component" value="Unassembled WGS sequence"/>
</dbReference>
<dbReference type="Gene3D" id="3.30.70.270">
    <property type="match status" value="1"/>
</dbReference>
<dbReference type="Pfam" id="PF00990">
    <property type="entry name" value="GGDEF"/>
    <property type="match status" value="1"/>
</dbReference>
<feature type="domain" description="GGDEF" evidence="3">
    <location>
        <begin position="90"/>
        <end position="226"/>
    </location>
</feature>
<dbReference type="PROSITE" id="PS50887">
    <property type="entry name" value="GGDEF"/>
    <property type="match status" value="1"/>
</dbReference>
<keyword evidence="1" id="KW-1133">Transmembrane helix</keyword>
<evidence type="ECO:0000313" key="4">
    <source>
        <dbReference type="EMBL" id="RLJ40704.1"/>
    </source>
</evidence>
<dbReference type="CDD" id="cd01948">
    <property type="entry name" value="EAL"/>
    <property type="match status" value="1"/>
</dbReference>
<dbReference type="PANTHER" id="PTHR33121:SF70">
    <property type="entry name" value="SIGNALING PROTEIN YKOW"/>
    <property type="match status" value="1"/>
</dbReference>
<dbReference type="InterPro" id="IPR001633">
    <property type="entry name" value="EAL_dom"/>
</dbReference>
<dbReference type="SUPFAM" id="SSF141868">
    <property type="entry name" value="EAL domain-like"/>
    <property type="match status" value="1"/>
</dbReference>
<dbReference type="InterPro" id="IPR029787">
    <property type="entry name" value="Nucleotide_cyclase"/>
</dbReference>
<dbReference type="InterPro" id="IPR000160">
    <property type="entry name" value="GGDEF_dom"/>
</dbReference>
<dbReference type="AlphaFoldDB" id="A0A497VP53"/>
<dbReference type="InterPro" id="IPR050706">
    <property type="entry name" value="Cyclic-di-GMP_PDE-like"/>
</dbReference>
<keyword evidence="5" id="KW-1185">Reference proteome</keyword>
<keyword evidence="1" id="KW-0472">Membrane</keyword>
<dbReference type="SUPFAM" id="SSF55073">
    <property type="entry name" value="Nucleotide cyclase"/>
    <property type="match status" value="1"/>
</dbReference>